<dbReference type="Pfam" id="PF00005">
    <property type="entry name" value="ABC_tran"/>
    <property type="match status" value="1"/>
</dbReference>
<feature type="transmembrane region" description="Helical" evidence="9">
    <location>
        <begin position="63"/>
        <end position="87"/>
    </location>
</feature>
<dbReference type="InterPro" id="IPR039421">
    <property type="entry name" value="Type_1_exporter"/>
</dbReference>
<evidence type="ECO:0000256" key="3">
    <source>
        <dbReference type="ARBA" id="ARBA00022475"/>
    </source>
</evidence>
<dbReference type="SUPFAM" id="SSF90123">
    <property type="entry name" value="ABC transporter transmembrane region"/>
    <property type="match status" value="1"/>
</dbReference>
<evidence type="ECO:0000259" key="10">
    <source>
        <dbReference type="PROSITE" id="PS50893"/>
    </source>
</evidence>
<comment type="subcellular location">
    <subcellularLocation>
        <location evidence="1">Cell membrane</location>
        <topology evidence="1">Multi-pass membrane protein</topology>
    </subcellularLocation>
</comment>
<evidence type="ECO:0000256" key="2">
    <source>
        <dbReference type="ARBA" id="ARBA00022448"/>
    </source>
</evidence>
<dbReference type="SUPFAM" id="SSF52540">
    <property type="entry name" value="P-loop containing nucleoside triphosphate hydrolases"/>
    <property type="match status" value="1"/>
</dbReference>
<proteinExistence type="predicted"/>
<dbReference type="GO" id="GO:0005886">
    <property type="term" value="C:plasma membrane"/>
    <property type="evidence" value="ECO:0007669"/>
    <property type="project" value="UniProtKB-SubCell"/>
</dbReference>
<dbReference type="Pfam" id="PF00664">
    <property type="entry name" value="ABC_membrane"/>
    <property type="match status" value="1"/>
</dbReference>
<evidence type="ECO:0000259" key="11">
    <source>
        <dbReference type="PROSITE" id="PS50929"/>
    </source>
</evidence>
<feature type="transmembrane region" description="Helical" evidence="9">
    <location>
        <begin position="272"/>
        <end position="299"/>
    </location>
</feature>
<keyword evidence="3" id="KW-1003">Cell membrane</keyword>
<keyword evidence="5" id="KW-0547">Nucleotide-binding</keyword>
<keyword evidence="8 9" id="KW-0472">Membrane</keyword>
<keyword evidence="2" id="KW-0813">Transport</keyword>
<feature type="domain" description="ABC transmembrane type-1" evidence="11">
    <location>
        <begin position="36"/>
        <end position="318"/>
    </location>
</feature>
<dbReference type="InterPro" id="IPR011527">
    <property type="entry name" value="ABC1_TM_dom"/>
</dbReference>
<dbReference type="InterPro" id="IPR036640">
    <property type="entry name" value="ABC1_TM_sf"/>
</dbReference>
<evidence type="ECO:0000256" key="1">
    <source>
        <dbReference type="ARBA" id="ARBA00004651"/>
    </source>
</evidence>
<feature type="transmembrane region" description="Helical" evidence="9">
    <location>
        <begin position="34"/>
        <end position="57"/>
    </location>
</feature>
<feature type="transmembrane region" description="Helical" evidence="9">
    <location>
        <begin position="177"/>
        <end position="197"/>
    </location>
</feature>
<dbReference type="PROSITE" id="PS00211">
    <property type="entry name" value="ABC_TRANSPORTER_1"/>
    <property type="match status" value="1"/>
</dbReference>
<dbReference type="PROSITE" id="PS50893">
    <property type="entry name" value="ABC_TRANSPORTER_2"/>
    <property type="match status" value="1"/>
</dbReference>
<feature type="domain" description="ABC transporter" evidence="10">
    <location>
        <begin position="351"/>
        <end position="586"/>
    </location>
</feature>
<dbReference type="GO" id="GO:0005524">
    <property type="term" value="F:ATP binding"/>
    <property type="evidence" value="ECO:0007669"/>
    <property type="project" value="UniProtKB-KW"/>
</dbReference>
<evidence type="ECO:0000313" key="13">
    <source>
        <dbReference type="Proteomes" id="UP000233325"/>
    </source>
</evidence>
<dbReference type="Proteomes" id="UP000233325">
    <property type="component" value="Unassembled WGS sequence"/>
</dbReference>
<evidence type="ECO:0000256" key="9">
    <source>
        <dbReference type="SAM" id="Phobius"/>
    </source>
</evidence>
<dbReference type="InterPro" id="IPR003593">
    <property type="entry name" value="AAA+_ATPase"/>
</dbReference>
<comment type="caution">
    <text evidence="12">The sequence shown here is derived from an EMBL/GenBank/DDBJ whole genome shotgun (WGS) entry which is preliminary data.</text>
</comment>
<dbReference type="SMART" id="SM00382">
    <property type="entry name" value="AAA"/>
    <property type="match status" value="1"/>
</dbReference>
<dbReference type="InterPro" id="IPR003439">
    <property type="entry name" value="ABC_transporter-like_ATP-bd"/>
</dbReference>
<keyword evidence="7 9" id="KW-1133">Transmembrane helix</keyword>
<feature type="transmembrane region" description="Helical" evidence="9">
    <location>
        <begin position="246"/>
        <end position="266"/>
    </location>
</feature>
<dbReference type="CDD" id="cd18547">
    <property type="entry name" value="ABC_6TM_Tm288_like"/>
    <property type="match status" value="1"/>
</dbReference>
<dbReference type="Gene3D" id="1.20.1560.10">
    <property type="entry name" value="ABC transporter type 1, transmembrane domain"/>
    <property type="match status" value="1"/>
</dbReference>
<evidence type="ECO:0000313" key="12">
    <source>
        <dbReference type="EMBL" id="PKM89338.1"/>
    </source>
</evidence>
<evidence type="ECO:0000256" key="6">
    <source>
        <dbReference type="ARBA" id="ARBA00022840"/>
    </source>
</evidence>
<dbReference type="PROSITE" id="PS50929">
    <property type="entry name" value="ABC_TM1F"/>
    <property type="match status" value="1"/>
</dbReference>
<name>A0A2N2E3Q2_9BACT</name>
<dbReference type="PANTHER" id="PTHR43394:SF1">
    <property type="entry name" value="ATP-BINDING CASSETTE SUB-FAMILY B MEMBER 10, MITOCHONDRIAL"/>
    <property type="match status" value="1"/>
</dbReference>
<dbReference type="FunFam" id="3.40.50.300:FF:000854">
    <property type="entry name" value="Multidrug ABC transporter ATP-binding protein"/>
    <property type="match status" value="1"/>
</dbReference>
<evidence type="ECO:0000256" key="7">
    <source>
        <dbReference type="ARBA" id="ARBA00022989"/>
    </source>
</evidence>
<sequence length="586" mass="64860">MKYDLDLTEDDSKKGHYFQSAKKMWPLVSVEKKVIIIALLATIVHSTLSLAAPRLVAHTIDTYIALGNFGGVLLFAGIILVIYLLGLATQYAQIRIMGEVGQRVLFRLRSKIFNKLQELPVAFFNQNKAGDLISRINNDTEKINVFFSQALVQFVGSLFLMTGSAIFLLSINSRLGGATLTPAIFLLVITLLLSPWVKKTNLISARTLGGLSSEIQESLNNFKVIIAFNRRDFFKKRFQEVNKKNYIASIIAGVANNTFAPIYGLAANAGQLIILIYGIILIGEGMFTVGLLISFLMYANTFYGPLRQLAALWASLQAALASWDRVHDILTLESNLPVLPELKTGETNSLLTFKDVEFQYSESEKVLHKINLNFEKGKTYALVGPTGGGKTTTASLMARLYDPTSGHIYFNGRDIRSLSHEERTNKIGFILQEPILFSGTLRENILYGNSNLIEADKERLSEVIARTGIDKIISRFEQGLETPLLANGDAVSLGQKQLIAFIRAVLREPDLLILDEATANIDTVTEGLLEEVLNKLPQNTTKVIIAHRLNTIENADEIYFINAGEVTPAGSKEEAVELLLNRNSQS</sequence>
<feature type="transmembrane region" description="Helical" evidence="9">
    <location>
        <begin position="150"/>
        <end position="171"/>
    </location>
</feature>
<dbReference type="GO" id="GO:0016887">
    <property type="term" value="F:ATP hydrolysis activity"/>
    <property type="evidence" value="ECO:0007669"/>
    <property type="project" value="InterPro"/>
</dbReference>
<organism evidence="12 13">
    <name type="scientific">Candidatus Falkowbacteria bacterium HGW-Falkowbacteria-2</name>
    <dbReference type="NCBI Taxonomy" id="2013769"/>
    <lineage>
        <taxon>Bacteria</taxon>
        <taxon>Candidatus Falkowiibacteriota</taxon>
    </lineage>
</organism>
<protein>
    <submittedName>
        <fullName evidence="12">Multidrug ABC transporter</fullName>
    </submittedName>
</protein>
<reference evidence="12 13" key="1">
    <citation type="journal article" date="2017" name="ISME J.">
        <title>Potential for microbial H2 and metal transformations associated with novel bacteria and archaea in deep terrestrial subsurface sediments.</title>
        <authorList>
            <person name="Hernsdorf A.W."/>
            <person name="Amano Y."/>
            <person name="Miyakawa K."/>
            <person name="Ise K."/>
            <person name="Suzuki Y."/>
            <person name="Anantharaman K."/>
            <person name="Probst A."/>
            <person name="Burstein D."/>
            <person name="Thomas B.C."/>
            <person name="Banfield J.F."/>
        </authorList>
    </citation>
    <scope>NUCLEOTIDE SEQUENCE [LARGE SCALE GENOMIC DNA]</scope>
    <source>
        <strain evidence="12">HGW-Falkowbacteria-2</strain>
    </source>
</reference>
<keyword evidence="4 9" id="KW-0812">Transmembrane</keyword>
<dbReference type="Gene3D" id="3.40.50.300">
    <property type="entry name" value="P-loop containing nucleotide triphosphate hydrolases"/>
    <property type="match status" value="1"/>
</dbReference>
<evidence type="ECO:0000256" key="5">
    <source>
        <dbReference type="ARBA" id="ARBA00022741"/>
    </source>
</evidence>
<evidence type="ECO:0000256" key="8">
    <source>
        <dbReference type="ARBA" id="ARBA00023136"/>
    </source>
</evidence>
<keyword evidence="6" id="KW-0067">ATP-binding</keyword>
<dbReference type="InterPro" id="IPR027417">
    <property type="entry name" value="P-loop_NTPase"/>
</dbReference>
<gene>
    <name evidence="12" type="ORF">CVU83_00285</name>
</gene>
<dbReference type="GO" id="GO:0015421">
    <property type="term" value="F:ABC-type oligopeptide transporter activity"/>
    <property type="evidence" value="ECO:0007669"/>
    <property type="project" value="TreeGrafter"/>
</dbReference>
<dbReference type="AlphaFoldDB" id="A0A2N2E3Q2"/>
<dbReference type="EMBL" id="PHAH01000002">
    <property type="protein sequence ID" value="PKM89338.1"/>
    <property type="molecule type" value="Genomic_DNA"/>
</dbReference>
<accession>A0A2N2E3Q2</accession>
<evidence type="ECO:0000256" key="4">
    <source>
        <dbReference type="ARBA" id="ARBA00022692"/>
    </source>
</evidence>
<dbReference type="InterPro" id="IPR017871">
    <property type="entry name" value="ABC_transporter-like_CS"/>
</dbReference>
<dbReference type="PANTHER" id="PTHR43394">
    <property type="entry name" value="ATP-DEPENDENT PERMEASE MDL1, MITOCHONDRIAL"/>
    <property type="match status" value="1"/>
</dbReference>